<keyword evidence="4" id="KW-1185">Reference proteome</keyword>
<keyword evidence="1" id="KW-0732">Signal</keyword>
<sequence>MKRFLPVIFLFSILLLTSCGGPKAYFDYDQKANFNQFESYNFYDQMETETGLNELDEDRMIQALNTGLSKRGFISSATPDFKINFYTEVFEKQSNSSIGLGVGGGGGVVGGGVSGGIPVGGSRLYMSITIEFTNATDDELYWQAVVEHQFNQDASPEERMYFFTEVVEKALENYPPEE</sequence>
<dbReference type="GeneID" id="94370251"/>
<proteinExistence type="predicted"/>
<evidence type="ECO:0000259" key="2">
    <source>
        <dbReference type="Pfam" id="PF13590"/>
    </source>
</evidence>
<name>A0ABQ3C2D2_9FLAO</name>
<protein>
    <recommendedName>
        <fullName evidence="2">DUF4136 domain-containing protein</fullName>
    </recommendedName>
</protein>
<gene>
    <name evidence="3" type="ORF">GCM10008088_25850</name>
</gene>
<feature type="domain" description="DUF4136" evidence="2">
    <location>
        <begin position="27"/>
        <end position="176"/>
    </location>
</feature>
<dbReference type="RefSeq" id="WP_036243612.1">
    <property type="nucleotide sequence ID" value="NZ_BMWY01000008.1"/>
</dbReference>
<reference evidence="4" key="1">
    <citation type="journal article" date="2019" name="Int. J. Syst. Evol. Microbiol.">
        <title>The Global Catalogue of Microorganisms (GCM) 10K type strain sequencing project: providing services to taxonomists for standard genome sequencing and annotation.</title>
        <authorList>
            <consortium name="The Broad Institute Genomics Platform"/>
            <consortium name="The Broad Institute Genome Sequencing Center for Infectious Disease"/>
            <person name="Wu L."/>
            <person name="Ma J."/>
        </authorList>
    </citation>
    <scope>NUCLEOTIDE SEQUENCE [LARGE SCALE GENOMIC DNA]</scope>
    <source>
        <strain evidence="4">KCTC 12708</strain>
    </source>
</reference>
<dbReference type="Proteomes" id="UP000615593">
    <property type="component" value="Unassembled WGS sequence"/>
</dbReference>
<organism evidence="3 4">
    <name type="scientific">Mesonia mobilis</name>
    <dbReference type="NCBI Taxonomy" id="369791"/>
    <lineage>
        <taxon>Bacteria</taxon>
        <taxon>Pseudomonadati</taxon>
        <taxon>Bacteroidota</taxon>
        <taxon>Flavobacteriia</taxon>
        <taxon>Flavobacteriales</taxon>
        <taxon>Flavobacteriaceae</taxon>
        <taxon>Mesonia</taxon>
    </lineage>
</organism>
<dbReference type="InterPro" id="IPR025411">
    <property type="entry name" value="DUF4136"/>
</dbReference>
<evidence type="ECO:0000256" key="1">
    <source>
        <dbReference type="SAM" id="SignalP"/>
    </source>
</evidence>
<feature type="signal peptide" evidence="1">
    <location>
        <begin position="1"/>
        <end position="24"/>
    </location>
</feature>
<feature type="chain" id="PRO_5045242010" description="DUF4136 domain-containing protein" evidence="1">
    <location>
        <begin position="25"/>
        <end position="178"/>
    </location>
</feature>
<dbReference type="EMBL" id="BMWY01000008">
    <property type="protein sequence ID" value="GGZ63177.1"/>
    <property type="molecule type" value="Genomic_DNA"/>
</dbReference>
<accession>A0ABQ3C2D2</accession>
<dbReference type="Gene3D" id="3.30.160.670">
    <property type="match status" value="1"/>
</dbReference>
<dbReference type="Pfam" id="PF13590">
    <property type="entry name" value="DUF4136"/>
    <property type="match status" value="1"/>
</dbReference>
<comment type="caution">
    <text evidence="3">The sequence shown here is derived from an EMBL/GenBank/DDBJ whole genome shotgun (WGS) entry which is preliminary data.</text>
</comment>
<evidence type="ECO:0000313" key="3">
    <source>
        <dbReference type="EMBL" id="GGZ63177.1"/>
    </source>
</evidence>
<evidence type="ECO:0000313" key="4">
    <source>
        <dbReference type="Proteomes" id="UP000615593"/>
    </source>
</evidence>
<dbReference type="PROSITE" id="PS51257">
    <property type="entry name" value="PROKAR_LIPOPROTEIN"/>
    <property type="match status" value="1"/>
</dbReference>